<organism evidence="2 3">
    <name type="scientific">Candidatus Halobonum tyrrellensis G22</name>
    <dbReference type="NCBI Taxonomy" id="1324957"/>
    <lineage>
        <taxon>Archaea</taxon>
        <taxon>Methanobacteriati</taxon>
        <taxon>Methanobacteriota</taxon>
        <taxon>Stenosarchaea group</taxon>
        <taxon>Halobacteria</taxon>
        <taxon>Halobacteriales</taxon>
        <taxon>Haloferacaceae</taxon>
        <taxon>Candidatus Halobonum</taxon>
    </lineage>
</organism>
<dbReference type="AlphaFoldDB" id="V4HHU0"/>
<evidence type="ECO:0000313" key="3">
    <source>
        <dbReference type="Proteomes" id="UP000017840"/>
    </source>
</evidence>
<comment type="caution">
    <text evidence="2">The sequence shown here is derived from an EMBL/GenBank/DDBJ whole genome shotgun (WGS) entry which is preliminary data.</text>
</comment>
<dbReference type="EMBL" id="ASGZ01000013">
    <property type="protein sequence ID" value="ESP89308.1"/>
    <property type="molecule type" value="Genomic_DNA"/>
</dbReference>
<feature type="compositionally biased region" description="Acidic residues" evidence="1">
    <location>
        <begin position="25"/>
        <end position="40"/>
    </location>
</feature>
<dbReference type="Proteomes" id="UP000017840">
    <property type="component" value="Unassembled WGS sequence"/>
</dbReference>
<dbReference type="eggNOG" id="arCOG06403">
    <property type="taxonomic scope" value="Archaea"/>
</dbReference>
<proteinExistence type="predicted"/>
<dbReference type="InterPro" id="IPR046604">
    <property type="entry name" value="DUF6663"/>
</dbReference>
<sequence length="271" mass="27967">MDATTAGRYRVVSVPGTDERSDASVESDDTDEADCTDDGDPPVAVLLALPGDGSTDDAPVGSVGSVGSDGGRGDGAEGDLAAYEPVRVAADGYEEPLAADVADLEPGYVVDATVEWTDGGARFAAVDVDRPTRYLFADGVTDLFEAARDAWDDARAAGDAMASRVTRDTDGEPNGALYVFADAGGDGGGVNSPVRRAATAGTAGGGGRDLFAEFRDGTTPIDPLVERANEGAGDGPREVFVLRPADGRFVVVYIAFERDGLLAQTVRDTYF</sequence>
<name>V4HHU0_9EURY</name>
<feature type="region of interest" description="Disordered" evidence="1">
    <location>
        <begin position="1"/>
        <end position="78"/>
    </location>
</feature>
<reference evidence="2 3" key="1">
    <citation type="journal article" date="2013" name="Genome Announc.">
        <title>Draft Genome Sequence of 'Candidatus Halobonum tyrrellensis' Strain G22, Isolated from the Hypersaline Waters of Lake Tyrrell, Australia.</title>
        <authorList>
            <person name="Ugalde J.A."/>
            <person name="Narasingarao P."/>
            <person name="Kuo S."/>
            <person name="Podell S."/>
            <person name="Allen E.E."/>
        </authorList>
    </citation>
    <scope>NUCLEOTIDE SEQUENCE [LARGE SCALE GENOMIC DNA]</scope>
    <source>
        <strain evidence="2 3">G22</strain>
    </source>
</reference>
<accession>V4HHU0</accession>
<dbReference type="OrthoDB" id="212231at2157"/>
<dbReference type="RefSeq" id="WP_023393550.1">
    <property type="nucleotide sequence ID" value="NZ_ASGZ01000013.1"/>
</dbReference>
<protein>
    <submittedName>
        <fullName evidence="2">Uncharacterized protein</fullName>
    </submittedName>
</protein>
<dbReference type="Pfam" id="PF20368">
    <property type="entry name" value="DUF6663"/>
    <property type="match status" value="2"/>
</dbReference>
<gene>
    <name evidence="2" type="ORF">K933_04801</name>
</gene>
<evidence type="ECO:0000313" key="2">
    <source>
        <dbReference type="EMBL" id="ESP89308.1"/>
    </source>
</evidence>
<evidence type="ECO:0000256" key="1">
    <source>
        <dbReference type="SAM" id="MobiDB-lite"/>
    </source>
</evidence>
<keyword evidence="3" id="KW-1185">Reference proteome</keyword>